<dbReference type="InterPro" id="IPR017452">
    <property type="entry name" value="GPCR_Rhodpsn_7TM"/>
</dbReference>
<dbReference type="SUPFAM" id="SSF81321">
    <property type="entry name" value="Family A G protein-coupled receptor-like"/>
    <property type="match status" value="1"/>
</dbReference>
<dbReference type="PANTHER" id="PTHR11334:SF29">
    <property type="entry name" value="MAS-RELATED G-PROTEIN COUPLED RECEPTOR MEMBER X2"/>
    <property type="match status" value="1"/>
</dbReference>
<dbReference type="Gene3D" id="1.20.1070.10">
    <property type="entry name" value="Rhodopsin 7-helix transmembrane proteins"/>
    <property type="match status" value="1"/>
</dbReference>
<evidence type="ECO:0000313" key="12">
    <source>
        <dbReference type="Proteomes" id="UP001314169"/>
    </source>
</evidence>
<dbReference type="InterPro" id="IPR026234">
    <property type="entry name" value="MRGPCRFAMILY"/>
</dbReference>
<feature type="transmembrane region" description="Helical" evidence="9">
    <location>
        <begin position="31"/>
        <end position="53"/>
    </location>
</feature>
<evidence type="ECO:0000256" key="8">
    <source>
        <dbReference type="ARBA" id="ARBA00023224"/>
    </source>
</evidence>
<dbReference type="PROSITE" id="PS50262">
    <property type="entry name" value="G_PROTEIN_RECEP_F1_2"/>
    <property type="match status" value="1"/>
</dbReference>
<accession>A0ABP0AFN4</accession>
<evidence type="ECO:0000256" key="2">
    <source>
        <dbReference type="ARBA" id="ARBA00022475"/>
    </source>
</evidence>
<evidence type="ECO:0000256" key="1">
    <source>
        <dbReference type="ARBA" id="ARBA00004651"/>
    </source>
</evidence>
<keyword evidence="4 9" id="KW-1133">Transmembrane helix</keyword>
<evidence type="ECO:0000259" key="10">
    <source>
        <dbReference type="PROSITE" id="PS50262"/>
    </source>
</evidence>
<evidence type="ECO:0000256" key="9">
    <source>
        <dbReference type="SAM" id="Phobius"/>
    </source>
</evidence>
<keyword evidence="5" id="KW-0297">G-protein coupled receptor</keyword>
<name>A0ABP0AFN4_PIPNA</name>
<keyword evidence="8" id="KW-0807">Transducer</keyword>
<evidence type="ECO:0000256" key="4">
    <source>
        <dbReference type="ARBA" id="ARBA00022989"/>
    </source>
</evidence>
<keyword evidence="7" id="KW-0675">Receptor</keyword>
<dbReference type="PANTHER" id="PTHR11334">
    <property type="entry name" value="MAS-RELATED G-PROTEIN COUPLED RECEPTOR"/>
    <property type="match status" value="1"/>
</dbReference>
<gene>
    <name evidence="11" type="ORF">MPIPNATIZW_LOCUS17576</name>
</gene>
<evidence type="ECO:0000256" key="3">
    <source>
        <dbReference type="ARBA" id="ARBA00022692"/>
    </source>
</evidence>
<evidence type="ECO:0000256" key="5">
    <source>
        <dbReference type="ARBA" id="ARBA00023040"/>
    </source>
</evidence>
<keyword evidence="6 9" id="KW-0472">Membrane</keyword>
<organism evidence="11 12">
    <name type="scientific">Pipistrellus nathusii</name>
    <name type="common">Nathusius' pipistrelle</name>
    <dbReference type="NCBI Taxonomy" id="59473"/>
    <lineage>
        <taxon>Eukaryota</taxon>
        <taxon>Metazoa</taxon>
        <taxon>Chordata</taxon>
        <taxon>Craniata</taxon>
        <taxon>Vertebrata</taxon>
        <taxon>Euteleostomi</taxon>
        <taxon>Mammalia</taxon>
        <taxon>Eutheria</taxon>
        <taxon>Laurasiatheria</taxon>
        <taxon>Chiroptera</taxon>
        <taxon>Yangochiroptera</taxon>
        <taxon>Vespertilionidae</taxon>
        <taxon>Pipistrellus</taxon>
    </lineage>
</organism>
<feature type="domain" description="G-protein coupled receptors family 1 profile" evidence="10">
    <location>
        <begin position="43"/>
        <end position="159"/>
    </location>
</feature>
<evidence type="ECO:0000313" key="11">
    <source>
        <dbReference type="EMBL" id="CAK6449270.1"/>
    </source>
</evidence>
<dbReference type="PRINTS" id="PR02108">
    <property type="entry name" value="MRGPCRFAMILY"/>
</dbReference>
<dbReference type="Proteomes" id="UP001314169">
    <property type="component" value="Chromosome 9"/>
</dbReference>
<reference evidence="11" key="1">
    <citation type="submission" date="2023-12" db="EMBL/GenBank/DDBJ databases">
        <authorList>
            <person name="Brown T."/>
        </authorList>
    </citation>
    <scope>NUCLEOTIDE SEQUENCE</scope>
</reference>
<feature type="transmembrane region" description="Helical" evidence="9">
    <location>
        <begin position="140"/>
        <end position="158"/>
    </location>
</feature>
<keyword evidence="3 9" id="KW-0812">Transmembrane</keyword>
<keyword evidence="12" id="KW-1185">Reference proteome</keyword>
<feature type="transmembrane region" description="Helical" evidence="9">
    <location>
        <begin position="92"/>
        <end position="119"/>
    </location>
</feature>
<proteinExistence type="predicted"/>
<comment type="subcellular location">
    <subcellularLocation>
        <location evidence="1">Cell membrane</location>
        <topology evidence="1">Multi-pass membrane protein</topology>
    </subcellularLocation>
</comment>
<evidence type="ECO:0000256" key="6">
    <source>
        <dbReference type="ARBA" id="ARBA00023136"/>
    </source>
</evidence>
<sequence>MNPSVTAWSSQLTSISGGEQTFNMEFLSLELLTPIMALVGLAGKVVVLWLLGFCRRRNAFSIYILNLEEANFHLLCSYIIDALETLIRNFYLIYIFIPHFFMTVFFFAYMSGMSFLRVISTEHSLSIRWPIWCHCHHLRHLQALMCALLWALSLLLSIL</sequence>
<dbReference type="EMBL" id="OY882866">
    <property type="protein sequence ID" value="CAK6449270.1"/>
    <property type="molecule type" value="Genomic_DNA"/>
</dbReference>
<protein>
    <recommendedName>
        <fullName evidence="10">G-protein coupled receptors family 1 profile domain-containing protein</fullName>
    </recommendedName>
</protein>
<keyword evidence="2" id="KW-1003">Cell membrane</keyword>
<evidence type="ECO:0000256" key="7">
    <source>
        <dbReference type="ARBA" id="ARBA00023170"/>
    </source>
</evidence>